<dbReference type="AlphaFoldDB" id="A0A448WQF8"/>
<keyword evidence="3" id="KW-1185">Reference proteome</keyword>
<dbReference type="Proteomes" id="UP000784294">
    <property type="component" value="Unassembled WGS sequence"/>
</dbReference>
<gene>
    <name evidence="2" type="ORF">PXEA_LOCUS11028</name>
</gene>
<accession>A0A448WQF8</accession>
<sequence>MKKAHPYPRLLDISFLPSSGMLNALAPPVLTSSILDGRFSCRTTGSLPKRPEPVNPFDSLRSPPRWPELKRPRTHMRETSVSAQLLFASSPSSILPASTSGVLDDQSGVEMKPDHAQDNCPASLETEADVTRQLAGWNSDACMYSEPDLTKTFNETNCPGSAGTELIVQHVSRPQLHPYSFVSAIRAKCPLPSSAHLRVGAG</sequence>
<comment type="caution">
    <text evidence="2">The sequence shown here is derived from an EMBL/GenBank/DDBJ whole genome shotgun (WGS) entry which is preliminary data.</text>
</comment>
<proteinExistence type="predicted"/>
<protein>
    <submittedName>
        <fullName evidence="2">Uncharacterized protein</fullName>
    </submittedName>
</protein>
<reference evidence="2" key="1">
    <citation type="submission" date="2018-11" db="EMBL/GenBank/DDBJ databases">
        <authorList>
            <consortium name="Pathogen Informatics"/>
        </authorList>
    </citation>
    <scope>NUCLEOTIDE SEQUENCE</scope>
</reference>
<name>A0A448WQF8_9PLAT</name>
<evidence type="ECO:0000313" key="3">
    <source>
        <dbReference type="Proteomes" id="UP000784294"/>
    </source>
</evidence>
<dbReference type="EMBL" id="CAAALY010033295">
    <property type="protein sequence ID" value="VEL17588.1"/>
    <property type="molecule type" value="Genomic_DNA"/>
</dbReference>
<organism evidence="2 3">
    <name type="scientific">Protopolystoma xenopodis</name>
    <dbReference type="NCBI Taxonomy" id="117903"/>
    <lineage>
        <taxon>Eukaryota</taxon>
        <taxon>Metazoa</taxon>
        <taxon>Spiralia</taxon>
        <taxon>Lophotrochozoa</taxon>
        <taxon>Platyhelminthes</taxon>
        <taxon>Monogenea</taxon>
        <taxon>Polyopisthocotylea</taxon>
        <taxon>Polystomatidea</taxon>
        <taxon>Polystomatidae</taxon>
        <taxon>Protopolystoma</taxon>
    </lineage>
</organism>
<evidence type="ECO:0000256" key="1">
    <source>
        <dbReference type="SAM" id="MobiDB-lite"/>
    </source>
</evidence>
<evidence type="ECO:0000313" key="2">
    <source>
        <dbReference type="EMBL" id="VEL17588.1"/>
    </source>
</evidence>
<feature type="region of interest" description="Disordered" evidence="1">
    <location>
        <begin position="44"/>
        <end position="75"/>
    </location>
</feature>